<gene>
    <name evidence="1" type="ORF">Nans01_01610</name>
</gene>
<dbReference type="Proteomes" id="UP001165092">
    <property type="component" value="Unassembled WGS sequence"/>
</dbReference>
<protein>
    <submittedName>
        <fullName evidence="1">Uncharacterized protein</fullName>
    </submittedName>
</protein>
<evidence type="ECO:0000313" key="1">
    <source>
        <dbReference type="EMBL" id="GLU45810.1"/>
    </source>
</evidence>
<sequence length="43" mass="4620">MTDYYPPTSPSAEVSSVSQVDEAVEAVDLSRTAEQRAFLDVTG</sequence>
<proteinExistence type="predicted"/>
<evidence type="ECO:0000313" key="2">
    <source>
        <dbReference type="Proteomes" id="UP001165092"/>
    </source>
</evidence>
<keyword evidence="2" id="KW-1185">Reference proteome</keyword>
<name>A0A9W6P225_9ACTN</name>
<dbReference type="EMBL" id="BSQG01000001">
    <property type="protein sequence ID" value="GLU45810.1"/>
    <property type="molecule type" value="Genomic_DNA"/>
</dbReference>
<organism evidence="1 2">
    <name type="scientific">Nocardiopsis ansamitocini</name>
    <dbReference type="NCBI Taxonomy" id="1670832"/>
    <lineage>
        <taxon>Bacteria</taxon>
        <taxon>Bacillati</taxon>
        <taxon>Actinomycetota</taxon>
        <taxon>Actinomycetes</taxon>
        <taxon>Streptosporangiales</taxon>
        <taxon>Nocardiopsidaceae</taxon>
        <taxon>Nocardiopsis</taxon>
    </lineage>
</organism>
<accession>A0A9W6P225</accession>
<dbReference type="RefSeq" id="WP_285756695.1">
    <property type="nucleotide sequence ID" value="NZ_BSQG01000001.1"/>
</dbReference>
<dbReference type="AlphaFoldDB" id="A0A9W6P225"/>
<reference evidence="1" key="1">
    <citation type="submission" date="2023-02" db="EMBL/GenBank/DDBJ databases">
        <title>Nocardiopsis ansamitocini NBRC 112285.</title>
        <authorList>
            <person name="Ichikawa N."/>
            <person name="Sato H."/>
            <person name="Tonouchi N."/>
        </authorList>
    </citation>
    <scope>NUCLEOTIDE SEQUENCE</scope>
    <source>
        <strain evidence="1">NBRC 112285</strain>
    </source>
</reference>
<comment type="caution">
    <text evidence="1">The sequence shown here is derived from an EMBL/GenBank/DDBJ whole genome shotgun (WGS) entry which is preliminary data.</text>
</comment>